<organism evidence="2 3">
    <name type="scientific">Candidatus Woesebacteria bacterium RIFCSPHIGHO2_01_FULL_41_10</name>
    <dbReference type="NCBI Taxonomy" id="1802500"/>
    <lineage>
        <taxon>Bacteria</taxon>
        <taxon>Candidatus Woeseibacteriota</taxon>
    </lineage>
</organism>
<dbReference type="Proteomes" id="UP000177263">
    <property type="component" value="Unassembled WGS sequence"/>
</dbReference>
<protein>
    <submittedName>
        <fullName evidence="2">Uncharacterized protein</fullName>
    </submittedName>
</protein>
<gene>
    <name evidence="2" type="ORF">A2801_04445</name>
</gene>
<feature type="region of interest" description="Disordered" evidence="1">
    <location>
        <begin position="1"/>
        <end position="71"/>
    </location>
</feature>
<name>A0A1F7YNZ6_9BACT</name>
<evidence type="ECO:0000313" key="2">
    <source>
        <dbReference type="EMBL" id="OGM28245.1"/>
    </source>
</evidence>
<reference evidence="2 3" key="1">
    <citation type="journal article" date="2016" name="Nat. Commun.">
        <title>Thousands of microbial genomes shed light on interconnected biogeochemical processes in an aquifer system.</title>
        <authorList>
            <person name="Anantharaman K."/>
            <person name="Brown C.T."/>
            <person name="Hug L.A."/>
            <person name="Sharon I."/>
            <person name="Castelle C.J."/>
            <person name="Probst A.J."/>
            <person name="Thomas B.C."/>
            <person name="Singh A."/>
            <person name="Wilkins M.J."/>
            <person name="Karaoz U."/>
            <person name="Brodie E.L."/>
            <person name="Williams K.H."/>
            <person name="Hubbard S.S."/>
            <person name="Banfield J.F."/>
        </authorList>
    </citation>
    <scope>NUCLEOTIDE SEQUENCE [LARGE SCALE GENOMIC DNA]</scope>
</reference>
<proteinExistence type="predicted"/>
<dbReference type="AlphaFoldDB" id="A0A1F7YNZ6"/>
<comment type="caution">
    <text evidence="2">The sequence shown here is derived from an EMBL/GenBank/DDBJ whole genome shotgun (WGS) entry which is preliminary data.</text>
</comment>
<accession>A0A1F7YNZ6</accession>
<feature type="compositionally biased region" description="Polar residues" evidence="1">
    <location>
        <begin position="40"/>
        <end position="54"/>
    </location>
</feature>
<dbReference type="STRING" id="1802500.A2801_04445"/>
<evidence type="ECO:0000256" key="1">
    <source>
        <dbReference type="SAM" id="MobiDB-lite"/>
    </source>
</evidence>
<sequence length="125" mass="13617">MSPAEYEPVPQPSEPAEPQVAAPEQSETASEAPQPEEQGVVQSPSAAQSLTDDQGNVVASAIPVDPEPFSGVQVIPADPEVIHESATSKDYSNAKTWWGQFWERMINQAKLLHKQIVIGNREEKK</sequence>
<dbReference type="EMBL" id="MGGM01000033">
    <property type="protein sequence ID" value="OGM28245.1"/>
    <property type="molecule type" value="Genomic_DNA"/>
</dbReference>
<evidence type="ECO:0000313" key="3">
    <source>
        <dbReference type="Proteomes" id="UP000177263"/>
    </source>
</evidence>